<feature type="transmembrane region" description="Helical" evidence="1">
    <location>
        <begin position="293"/>
        <end position="310"/>
    </location>
</feature>
<keyword evidence="1" id="KW-0472">Membrane</keyword>
<keyword evidence="3" id="KW-1185">Reference proteome</keyword>
<feature type="transmembrane region" description="Helical" evidence="1">
    <location>
        <begin position="163"/>
        <end position="180"/>
    </location>
</feature>
<keyword evidence="1" id="KW-1133">Transmembrane helix</keyword>
<feature type="transmembrane region" description="Helical" evidence="1">
    <location>
        <begin position="348"/>
        <end position="366"/>
    </location>
</feature>
<evidence type="ECO:0000256" key="1">
    <source>
        <dbReference type="SAM" id="Phobius"/>
    </source>
</evidence>
<keyword evidence="1" id="KW-0812">Transmembrane</keyword>
<feature type="transmembrane region" description="Helical" evidence="1">
    <location>
        <begin position="124"/>
        <end position="151"/>
    </location>
</feature>
<proteinExistence type="predicted"/>
<evidence type="ECO:0008006" key="4">
    <source>
        <dbReference type="Google" id="ProtNLM"/>
    </source>
</evidence>
<dbReference type="EMBL" id="JAAGVY010000001">
    <property type="protein sequence ID" value="NEN22022.1"/>
    <property type="molecule type" value="Genomic_DNA"/>
</dbReference>
<organism evidence="2 3">
    <name type="scientific">Cryomorpha ignava</name>
    <dbReference type="NCBI Taxonomy" id="101383"/>
    <lineage>
        <taxon>Bacteria</taxon>
        <taxon>Pseudomonadati</taxon>
        <taxon>Bacteroidota</taxon>
        <taxon>Flavobacteriia</taxon>
        <taxon>Flavobacteriales</taxon>
        <taxon>Cryomorphaceae</taxon>
        <taxon>Cryomorpha</taxon>
    </lineage>
</organism>
<sequence>MKSLKGNIAVSILVFINFIFLYKYVSRYTEFGIYISLLILVAQVGVYRFRNSITISIKSKQIICFAVLIGIISLVLISHFAIPVESLNVDRATVISSFLTELFQGDYPYFARSHMGNFPGPMPVYFLIAAPFYLLGELSILSALGYLVFVLLIRKKINSAQNLNFIFFYFLTSAYLIWEIATRSNVFSFTTLLLFVLMAFLNLERSQTTRFYILAILTGILLSTRSVYILAYFIFFISSLTNREITFKRLFLFLSIAVLAFGASFLPFIIFFKDEFAMMNPFIIQSSFLVPTFYTAIFMLISIVLAFFVKNKIDKLFYSGLSLFIAIFIYSVYHIVNFGYEKSYMNSNVDISYFIFCMPFLIMYLLNEETLNTPKIELLKT</sequence>
<feature type="transmembrane region" description="Helical" evidence="1">
    <location>
        <begin position="62"/>
        <end position="82"/>
    </location>
</feature>
<feature type="transmembrane region" description="Helical" evidence="1">
    <location>
        <begin position="211"/>
        <end position="238"/>
    </location>
</feature>
<reference evidence="2 3" key="1">
    <citation type="submission" date="2020-02" db="EMBL/GenBank/DDBJ databases">
        <title>Out from the shadows clarifying the taxonomy of the family Cryomorphaceae and related taxa by utilizing the GTDB taxonomic framework.</title>
        <authorList>
            <person name="Bowman J.P."/>
        </authorList>
    </citation>
    <scope>NUCLEOTIDE SEQUENCE [LARGE SCALE GENOMIC DNA]</scope>
    <source>
        <strain evidence="2 3">QSSC 1-22</strain>
    </source>
</reference>
<gene>
    <name evidence="2" type="ORF">G3O08_00700</name>
</gene>
<feature type="transmembrane region" description="Helical" evidence="1">
    <location>
        <begin position="7"/>
        <end position="25"/>
    </location>
</feature>
<dbReference type="RefSeq" id="WP_163282740.1">
    <property type="nucleotide sequence ID" value="NZ_JAAGVY010000001.1"/>
</dbReference>
<dbReference type="Proteomes" id="UP000486602">
    <property type="component" value="Unassembled WGS sequence"/>
</dbReference>
<name>A0A7K3WMA8_9FLAO</name>
<comment type="caution">
    <text evidence="2">The sequence shown here is derived from an EMBL/GenBank/DDBJ whole genome shotgun (WGS) entry which is preliminary data.</text>
</comment>
<dbReference type="AlphaFoldDB" id="A0A7K3WMA8"/>
<feature type="transmembrane region" description="Helical" evidence="1">
    <location>
        <begin position="316"/>
        <end position="336"/>
    </location>
</feature>
<protein>
    <recommendedName>
        <fullName evidence="4">Glycosyltransferase RgtA/B/C/D-like domain-containing protein</fullName>
    </recommendedName>
</protein>
<evidence type="ECO:0000313" key="2">
    <source>
        <dbReference type="EMBL" id="NEN22022.1"/>
    </source>
</evidence>
<feature type="transmembrane region" description="Helical" evidence="1">
    <location>
        <begin position="250"/>
        <end position="272"/>
    </location>
</feature>
<evidence type="ECO:0000313" key="3">
    <source>
        <dbReference type="Proteomes" id="UP000486602"/>
    </source>
</evidence>
<feature type="transmembrane region" description="Helical" evidence="1">
    <location>
        <begin position="31"/>
        <end position="50"/>
    </location>
</feature>
<accession>A0A7K3WMA8</accession>